<feature type="chain" id="PRO_5017074896" evidence="1">
    <location>
        <begin position="20"/>
        <end position="149"/>
    </location>
</feature>
<proteinExistence type="predicted"/>
<dbReference type="EMBL" id="QPKV01000002">
    <property type="protein sequence ID" value="RDC57677.1"/>
    <property type="molecule type" value="Genomic_DNA"/>
</dbReference>
<protein>
    <submittedName>
        <fullName evidence="2">Uncharacterized protein</fullName>
    </submittedName>
</protein>
<keyword evidence="1" id="KW-0732">Signal</keyword>
<organism evidence="2 3">
    <name type="scientific">Pedobacter chinensis</name>
    <dbReference type="NCBI Taxonomy" id="2282421"/>
    <lineage>
        <taxon>Bacteria</taxon>
        <taxon>Pseudomonadati</taxon>
        <taxon>Bacteroidota</taxon>
        <taxon>Sphingobacteriia</taxon>
        <taxon>Sphingobacteriales</taxon>
        <taxon>Sphingobacteriaceae</taxon>
        <taxon>Pedobacter</taxon>
    </lineage>
</organism>
<feature type="signal peptide" evidence="1">
    <location>
        <begin position="1"/>
        <end position="19"/>
    </location>
</feature>
<evidence type="ECO:0000313" key="3">
    <source>
        <dbReference type="Proteomes" id="UP000253961"/>
    </source>
</evidence>
<accession>A0A369Q358</accession>
<evidence type="ECO:0000313" key="2">
    <source>
        <dbReference type="EMBL" id="RDC57677.1"/>
    </source>
</evidence>
<keyword evidence="3" id="KW-1185">Reference proteome</keyword>
<comment type="caution">
    <text evidence="2">The sequence shown here is derived from an EMBL/GenBank/DDBJ whole genome shotgun (WGS) entry which is preliminary data.</text>
</comment>
<gene>
    <name evidence="2" type="ORF">DU508_01575</name>
</gene>
<dbReference type="AlphaFoldDB" id="A0A369Q358"/>
<dbReference type="Proteomes" id="UP000253961">
    <property type="component" value="Unassembled WGS sequence"/>
</dbReference>
<dbReference type="RefSeq" id="WP_115401100.1">
    <property type="nucleotide sequence ID" value="NZ_QPKV01000002.1"/>
</dbReference>
<reference evidence="2 3" key="1">
    <citation type="submission" date="2018-07" db="EMBL/GenBank/DDBJ databases">
        <title>Pedobacter sp. nov., isolated from soil.</title>
        <authorList>
            <person name="Zhou L.Y."/>
            <person name="Du Z.J."/>
        </authorList>
    </citation>
    <scope>NUCLEOTIDE SEQUENCE [LARGE SCALE GENOMIC DNA]</scope>
    <source>
        <strain evidence="2 3">JDX94</strain>
    </source>
</reference>
<sequence>MKKLLFSFLALFCSVYVMAQNQGTYLVNYNDSAYAKAYVYKKKTSGYLIYLDVNSGKPSYNMGGGMFNVNYDRVNGFCKIDTVQNFLYKFRFKGNTLTTKLQYGDLGWGNGVSPNFTAKRLTRKNPLYFNSVGTGEKVYFRNVSNNGSF</sequence>
<evidence type="ECO:0000256" key="1">
    <source>
        <dbReference type="SAM" id="SignalP"/>
    </source>
</evidence>
<dbReference type="OrthoDB" id="881221at2"/>
<name>A0A369Q358_9SPHI</name>